<protein>
    <recommendedName>
        <fullName evidence="1">Aspartyl/glutamyl-tRNA(Asn/Gln) amidotransferase subunit C</fullName>
        <shortName evidence="1">Asp/Glu-ADT subunit C</shortName>
        <ecNumber evidence="1">6.3.5.-</ecNumber>
    </recommendedName>
</protein>
<dbReference type="Pfam" id="PF02686">
    <property type="entry name" value="GatC"/>
    <property type="match status" value="1"/>
</dbReference>
<proteinExistence type="inferred from homology"/>
<dbReference type="EC" id="6.3.5.-" evidence="1"/>
<reference evidence="2 3" key="1">
    <citation type="submission" date="2007-06" db="EMBL/GenBank/DDBJ databases">
        <authorList>
            <person name="Green D."/>
            <person name="Ferriera S."/>
            <person name="Johnson J."/>
            <person name="Kravitz S."/>
            <person name="Beeson K."/>
            <person name="Sutton G."/>
            <person name="Rogers Y.-H."/>
            <person name="Friedman R."/>
            <person name="Frazier M."/>
            <person name="Venter J.C."/>
        </authorList>
    </citation>
    <scope>NUCLEOTIDE SEQUENCE [LARGE SCALE GENOMIC DNA]</scope>
    <source>
        <strain evidence="2 3">DG893</strain>
    </source>
</reference>
<dbReference type="GO" id="GO:0050566">
    <property type="term" value="F:asparaginyl-tRNA synthase (glutamine-hydrolyzing) activity"/>
    <property type="evidence" value="ECO:0007669"/>
    <property type="project" value="RHEA"/>
</dbReference>
<accession>A6F641</accession>
<comment type="subunit">
    <text evidence="1">Heterotrimer of A, B and C subunits.</text>
</comment>
<sequence length="99" mass="10782">MGGSVTISRKDIEKVAVLARIRVDEEQVSALEKDLGNILDLVDQLSAADTDSVAPMAHPLDAVQRLRPDEVSETNEREAFQAIAPATENGLYLVPRVIE</sequence>
<keyword evidence="1" id="KW-0436">Ligase</keyword>
<dbReference type="GO" id="GO:0050567">
    <property type="term" value="F:glutaminyl-tRNA synthase (glutamine-hydrolyzing) activity"/>
    <property type="evidence" value="ECO:0007669"/>
    <property type="project" value="UniProtKB-UniRule"/>
</dbReference>
<dbReference type="AlphaFoldDB" id="A6F641"/>
<gene>
    <name evidence="1" type="primary">gatC</name>
    <name evidence="2" type="ORF">MDG893_01550</name>
</gene>
<dbReference type="PANTHER" id="PTHR15004:SF0">
    <property type="entry name" value="GLUTAMYL-TRNA(GLN) AMIDOTRANSFERASE SUBUNIT C, MITOCHONDRIAL"/>
    <property type="match status" value="1"/>
</dbReference>
<name>A6F641_9GAMM</name>
<dbReference type="STRING" id="443152.MDG893_01550"/>
<comment type="caution">
    <text evidence="2">The sequence shown here is derived from an EMBL/GenBank/DDBJ whole genome shotgun (WGS) entry which is preliminary data.</text>
</comment>
<dbReference type="PANTHER" id="PTHR15004">
    <property type="entry name" value="GLUTAMYL-TRNA(GLN) AMIDOTRANSFERASE SUBUNIT C, MITOCHONDRIAL"/>
    <property type="match status" value="1"/>
</dbReference>
<evidence type="ECO:0000313" key="3">
    <source>
        <dbReference type="Proteomes" id="UP000005856"/>
    </source>
</evidence>
<keyword evidence="3" id="KW-1185">Reference proteome</keyword>
<dbReference type="NCBIfam" id="TIGR00135">
    <property type="entry name" value="gatC"/>
    <property type="match status" value="1"/>
</dbReference>
<dbReference type="SUPFAM" id="SSF141000">
    <property type="entry name" value="Glu-tRNAGln amidotransferase C subunit"/>
    <property type="match status" value="1"/>
</dbReference>
<dbReference type="GO" id="GO:0070681">
    <property type="term" value="P:glutaminyl-tRNAGln biosynthesis via transamidation"/>
    <property type="evidence" value="ECO:0007669"/>
    <property type="project" value="TreeGrafter"/>
</dbReference>
<keyword evidence="1" id="KW-0648">Protein biosynthesis</keyword>
<dbReference type="InterPro" id="IPR036113">
    <property type="entry name" value="Asp/Glu-ADT_sf_sub_c"/>
</dbReference>
<dbReference type="GO" id="GO:0006450">
    <property type="term" value="P:regulation of translational fidelity"/>
    <property type="evidence" value="ECO:0007669"/>
    <property type="project" value="InterPro"/>
</dbReference>
<evidence type="ECO:0000313" key="2">
    <source>
        <dbReference type="EMBL" id="EDM45775.1"/>
    </source>
</evidence>
<dbReference type="HAMAP" id="MF_00122">
    <property type="entry name" value="GatC"/>
    <property type="match status" value="1"/>
</dbReference>
<dbReference type="GO" id="GO:0006412">
    <property type="term" value="P:translation"/>
    <property type="evidence" value="ECO:0007669"/>
    <property type="project" value="UniProtKB-UniRule"/>
</dbReference>
<dbReference type="InterPro" id="IPR003837">
    <property type="entry name" value="GatC"/>
</dbReference>
<dbReference type="Proteomes" id="UP000005856">
    <property type="component" value="Unassembled WGS sequence"/>
</dbReference>
<keyword evidence="1" id="KW-0547">Nucleotide-binding</keyword>
<dbReference type="GO" id="GO:0005524">
    <property type="term" value="F:ATP binding"/>
    <property type="evidence" value="ECO:0007669"/>
    <property type="project" value="UniProtKB-KW"/>
</dbReference>
<organism evidence="2 3">
    <name type="scientific">Marinobacter algicola DG893</name>
    <dbReference type="NCBI Taxonomy" id="443152"/>
    <lineage>
        <taxon>Bacteria</taxon>
        <taxon>Pseudomonadati</taxon>
        <taxon>Pseudomonadota</taxon>
        <taxon>Gammaproteobacteria</taxon>
        <taxon>Pseudomonadales</taxon>
        <taxon>Marinobacteraceae</taxon>
        <taxon>Marinobacter</taxon>
    </lineage>
</organism>
<comment type="function">
    <text evidence="1">Allows the formation of correctly charged Asn-tRNA(Asn) or Gln-tRNA(Gln) through the transamidation of misacylated Asp-tRNA(Asn) or Glu-tRNA(Gln) in organisms which lack either or both of asparaginyl-tRNA or glutaminyl-tRNA synthetases. The reaction takes place in the presence of glutamine and ATP through an activated phospho-Asp-tRNA(Asn) or phospho-Glu-tRNA(Gln).</text>
</comment>
<dbReference type="eggNOG" id="COG0721">
    <property type="taxonomic scope" value="Bacteria"/>
</dbReference>
<dbReference type="Gene3D" id="1.10.20.60">
    <property type="entry name" value="Glu-tRNAGln amidotransferase C subunit, N-terminal domain"/>
    <property type="match status" value="1"/>
</dbReference>
<comment type="similarity">
    <text evidence="1">Belongs to the GatC family.</text>
</comment>
<comment type="catalytic activity">
    <reaction evidence="1">
        <text>L-aspartyl-tRNA(Asn) + L-glutamine + ATP + H2O = L-asparaginyl-tRNA(Asn) + L-glutamate + ADP + phosphate + 2 H(+)</text>
        <dbReference type="Rhea" id="RHEA:14513"/>
        <dbReference type="Rhea" id="RHEA-COMP:9674"/>
        <dbReference type="Rhea" id="RHEA-COMP:9677"/>
        <dbReference type="ChEBI" id="CHEBI:15377"/>
        <dbReference type="ChEBI" id="CHEBI:15378"/>
        <dbReference type="ChEBI" id="CHEBI:29985"/>
        <dbReference type="ChEBI" id="CHEBI:30616"/>
        <dbReference type="ChEBI" id="CHEBI:43474"/>
        <dbReference type="ChEBI" id="CHEBI:58359"/>
        <dbReference type="ChEBI" id="CHEBI:78515"/>
        <dbReference type="ChEBI" id="CHEBI:78516"/>
        <dbReference type="ChEBI" id="CHEBI:456216"/>
    </reaction>
</comment>
<keyword evidence="1" id="KW-0067">ATP-binding</keyword>
<evidence type="ECO:0000256" key="1">
    <source>
        <dbReference type="HAMAP-Rule" id="MF_00122"/>
    </source>
</evidence>
<comment type="catalytic activity">
    <reaction evidence="1">
        <text>L-glutamyl-tRNA(Gln) + L-glutamine + ATP + H2O = L-glutaminyl-tRNA(Gln) + L-glutamate + ADP + phosphate + H(+)</text>
        <dbReference type="Rhea" id="RHEA:17521"/>
        <dbReference type="Rhea" id="RHEA-COMP:9681"/>
        <dbReference type="Rhea" id="RHEA-COMP:9684"/>
        <dbReference type="ChEBI" id="CHEBI:15377"/>
        <dbReference type="ChEBI" id="CHEBI:15378"/>
        <dbReference type="ChEBI" id="CHEBI:29985"/>
        <dbReference type="ChEBI" id="CHEBI:30616"/>
        <dbReference type="ChEBI" id="CHEBI:43474"/>
        <dbReference type="ChEBI" id="CHEBI:58359"/>
        <dbReference type="ChEBI" id="CHEBI:78520"/>
        <dbReference type="ChEBI" id="CHEBI:78521"/>
        <dbReference type="ChEBI" id="CHEBI:456216"/>
    </reaction>
</comment>
<dbReference type="EMBL" id="ABCP01000087">
    <property type="protein sequence ID" value="EDM45775.1"/>
    <property type="molecule type" value="Genomic_DNA"/>
</dbReference>